<dbReference type="SUPFAM" id="SSF49464">
    <property type="entry name" value="Carboxypeptidase regulatory domain-like"/>
    <property type="match status" value="1"/>
</dbReference>
<organism evidence="2">
    <name type="scientific">Flavobacterium columnare</name>
    <dbReference type="NCBI Taxonomy" id="996"/>
    <lineage>
        <taxon>Bacteria</taxon>
        <taxon>Pseudomonadati</taxon>
        <taxon>Bacteroidota</taxon>
        <taxon>Flavobacteriia</taxon>
        <taxon>Flavobacteriales</taxon>
        <taxon>Flavobacteriaceae</taxon>
        <taxon>Flavobacterium</taxon>
    </lineage>
</organism>
<dbReference type="Gene3D" id="2.60.40.1120">
    <property type="entry name" value="Carboxypeptidase-like, regulatory domain"/>
    <property type="match status" value="1"/>
</dbReference>
<name>A0A8G0KTJ4_9FLAO</name>
<gene>
    <name evidence="2" type="ORF">JJC05_06110</name>
</gene>
<keyword evidence="2" id="KW-0378">Hydrolase</keyword>
<dbReference type="AlphaFoldDB" id="A0A8G0KTJ4"/>
<dbReference type="Proteomes" id="UP000824721">
    <property type="component" value="Chromosome"/>
</dbReference>
<dbReference type="EMBL" id="CP067378">
    <property type="protein sequence ID" value="QYS89786.1"/>
    <property type="molecule type" value="Genomic_DNA"/>
</dbReference>
<keyword evidence="2" id="KW-0645">Protease</keyword>
<protein>
    <submittedName>
        <fullName evidence="2">Carboxypeptidase-like regulatory domain-containing protein</fullName>
    </submittedName>
</protein>
<dbReference type="GO" id="GO:0004180">
    <property type="term" value="F:carboxypeptidase activity"/>
    <property type="evidence" value="ECO:0007669"/>
    <property type="project" value="UniProtKB-KW"/>
</dbReference>
<dbReference type="KEGG" id="fdv:JJC05_06110"/>
<keyword evidence="1" id="KW-0732">Signal</keyword>
<evidence type="ECO:0000313" key="2">
    <source>
        <dbReference type="EMBL" id="QYS89786.1"/>
    </source>
</evidence>
<reference evidence="2" key="1">
    <citation type="submission" date="2020-12" db="EMBL/GenBank/DDBJ databases">
        <title>Genome sequencing of genetic groups of Flavobacterium columnare.</title>
        <authorList>
            <person name="Waldbieser G.C."/>
            <person name="Griffin M.J."/>
            <person name="LaFrentz B.R."/>
        </authorList>
    </citation>
    <scope>NUCLEOTIDE SEQUENCE</scope>
    <source>
        <strain evidence="2">90-106</strain>
    </source>
</reference>
<keyword evidence="2" id="KW-0121">Carboxypeptidase</keyword>
<evidence type="ECO:0000256" key="1">
    <source>
        <dbReference type="SAM" id="SignalP"/>
    </source>
</evidence>
<accession>A0A8G0KTJ4</accession>
<sequence length="191" mass="21756">MQKKVSFFIILFFTLFTNAQTKISGIVYDDQNLPLPFANIYFKGNKTGISSDVNGVFHIESPNDYKAIIVKYAGFEDTEVELKTASISNLKIVMSTTKQLKEVVVVAKPKKHLKKEENPAYKILQQIWKNKKKNGLLSSKSYQYTRYTSIANGLSNLDSVFLKRVLGNHYDSVIKIAEQKRIKQIILSLLT</sequence>
<proteinExistence type="predicted"/>
<feature type="signal peptide" evidence="1">
    <location>
        <begin position="1"/>
        <end position="19"/>
    </location>
</feature>
<dbReference type="InterPro" id="IPR008969">
    <property type="entry name" value="CarboxyPept-like_regulatory"/>
</dbReference>
<dbReference type="Pfam" id="PF13715">
    <property type="entry name" value="CarbopepD_reg_2"/>
    <property type="match status" value="1"/>
</dbReference>
<feature type="chain" id="PRO_5034255267" evidence="1">
    <location>
        <begin position="20"/>
        <end position="191"/>
    </location>
</feature>